<proteinExistence type="predicted"/>
<organism evidence="1 2">
    <name type="scientific">Hypsizygus marmoreus</name>
    <name type="common">White beech mushroom</name>
    <name type="synonym">Agaricus marmoreus</name>
    <dbReference type="NCBI Taxonomy" id="39966"/>
    <lineage>
        <taxon>Eukaryota</taxon>
        <taxon>Fungi</taxon>
        <taxon>Dikarya</taxon>
        <taxon>Basidiomycota</taxon>
        <taxon>Agaricomycotina</taxon>
        <taxon>Agaricomycetes</taxon>
        <taxon>Agaricomycetidae</taxon>
        <taxon>Agaricales</taxon>
        <taxon>Tricholomatineae</taxon>
        <taxon>Lyophyllaceae</taxon>
        <taxon>Hypsizygus</taxon>
    </lineage>
</organism>
<protein>
    <submittedName>
        <fullName evidence="1">Uncharacterized protein</fullName>
    </submittedName>
</protein>
<gene>
    <name evidence="1" type="ORF">Hypma_010890</name>
</gene>
<comment type="caution">
    <text evidence="1">The sequence shown here is derived from an EMBL/GenBank/DDBJ whole genome shotgun (WGS) entry which is preliminary data.</text>
</comment>
<accession>A0A369JIE5</accession>
<name>A0A369JIE5_HYPMA</name>
<dbReference type="AlphaFoldDB" id="A0A369JIE5"/>
<dbReference type="OrthoDB" id="3260441at2759"/>
<dbReference type="STRING" id="39966.A0A369JIE5"/>
<dbReference type="Proteomes" id="UP000076154">
    <property type="component" value="Unassembled WGS sequence"/>
</dbReference>
<evidence type="ECO:0000313" key="2">
    <source>
        <dbReference type="Proteomes" id="UP000076154"/>
    </source>
</evidence>
<dbReference type="EMBL" id="LUEZ02000053">
    <property type="protein sequence ID" value="RDB21951.1"/>
    <property type="molecule type" value="Genomic_DNA"/>
</dbReference>
<sequence length="314" mass="35918">MFEQVCETPKVDFALRLRFCGACHKKNIYRGAAIARDADWGKIPLTIYTSLPRAKGSSELESTCNSSINTPCHAYYAPELHAVKDQYSSLLKGDAALASFVKERQDFATRLMQLLEWDSKCKNQEKMKCNEKILDRQDDVEDRLVKLGWNADNFPFNDWGSYATIWRDAWISFIRQPRALTDKSWDNSRPQLVYILERVIEEFSKLWTIYLEQFPLAQRDLMLNGREAANSPIIKACLAEDKGKIEITAERFDVLVPTALAEVEGHLRKIEQYLIAYLTDSSFTANALAAALTNKDHDALRHAATLSDCPSYRY</sequence>
<keyword evidence="2" id="KW-1185">Reference proteome</keyword>
<dbReference type="InParanoid" id="A0A369JIE5"/>
<reference evidence="1" key="1">
    <citation type="submission" date="2018-04" db="EMBL/GenBank/DDBJ databases">
        <title>Whole genome sequencing of Hypsizygus marmoreus.</title>
        <authorList>
            <person name="Choi I.-G."/>
            <person name="Min B."/>
            <person name="Kim J.-G."/>
            <person name="Kim S."/>
            <person name="Oh Y.-L."/>
            <person name="Kong W.-S."/>
            <person name="Park H."/>
            <person name="Jeong J."/>
            <person name="Song E.-S."/>
        </authorList>
    </citation>
    <scope>NUCLEOTIDE SEQUENCE [LARGE SCALE GENOMIC DNA]</scope>
    <source>
        <strain evidence="1">51987-8</strain>
    </source>
</reference>
<evidence type="ECO:0000313" key="1">
    <source>
        <dbReference type="EMBL" id="RDB21951.1"/>
    </source>
</evidence>